<sequence>MRLYVADLLGRGISTGKHQVGWTRRGRLSEASRMEFPEAATILSARLAAGGDSLAAAGAVHLAIEAWKHLGGVDPAWDRLGLEVLDVRSRLYEDDVVVDAAAPDADGPEVRAAVRDLIEHLAQHHDRRAVAEDGLAQRLDHDAAAQQLRRAAAALA</sequence>
<dbReference type="AlphaFoldDB" id="A0A6N3K7U2"/>
<gene>
    <name evidence="1" type="ORF">DVH21_29720</name>
</gene>
<name>A0A6N3K7U2_9ACTN</name>
<reference evidence="1 2" key="1">
    <citation type="submission" date="2018-07" db="EMBL/GenBank/DDBJ databases">
        <authorList>
            <person name="Ye Y."/>
        </authorList>
    </citation>
    <scope>NUCLEOTIDE SEQUENCE [LARGE SCALE GENOMIC DNA]</scope>
    <source>
        <strain evidence="2">H14(2018)</strain>
    </source>
</reference>
<protein>
    <submittedName>
        <fullName evidence="1">Uncharacterized protein</fullName>
    </submittedName>
</protein>
<accession>A0A6N3K7U2</accession>
<organism evidence="1 2">
    <name type="scientific">Micromonospora aurantiaca</name>
    <name type="common">nom. illeg.</name>
    <dbReference type="NCBI Taxonomy" id="47850"/>
    <lineage>
        <taxon>Bacteria</taxon>
        <taxon>Bacillati</taxon>
        <taxon>Actinomycetota</taxon>
        <taxon>Actinomycetes</taxon>
        <taxon>Micromonosporales</taxon>
        <taxon>Micromonosporaceae</taxon>
        <taxon>Micromonospora</taxon>
    </lineage>
</organism>
<evidence type="ECO:0000313" key="1">
    <source>
        <dbReference type="EMBL" id="AXH93742.1"/>
    </source>
</evidence>
<proteinExistence type="predicted"/>
<reference evidence="1 2" key="2">
    <citation type="submission" date="2018-08" db="EMBL/GenBank/DDBJ databases">
        <title>Streptomyces kandeliansis sp. nov., an endophytic bacterium isolated from mangrove plant.</title>
        <authorList>
            <person name="Wang R."/>
        </authorList>
    </citation>
    <scope>NUCLEOTIDE SEQUENCE [LARGE SCALE GENOMIC DNA]</scope>
    <source>
        <strain evidence="2">H14(2018)</strain>
    </source>
</reference>
<evidence type="ECO:0000313" key="2">
    <source>
        <dbReference type="Proteomes" id="UP000253958"/>
    </source>
</evidence>
<dbReference type="Proteomes" id="UP000253958">
    <property type="component" value="Chromosome"/>
</dbReference>
<dbReference type="EMBL" id="CP031263">
    <property type="protein sequence ID" value="AXH93742.1"/>
    <property type="molecule type" value="Genomic_DNA"/>
</dbReference>